<name>A0ABD3GBH6_9MARC</name>
<dbReference type="Gene3D" id="3.90.1320.10">
    <property type="entry name" value="Outer-capsid protein sigma 3, large lobe"/>
    <property type="match status" value="1"/>
</dbReference>
<sequence>MAKMENYLVVSLVLVWSFCLQRSYSAESALHFKLRSGEEISCVSIYEQPSLKSLDHASNPYLKAVELSNEFSLSQLWITAGSYSQNNYNSIEVGWQVFKDLYGDDYPHLFVYWTRDAYNSTGCYNLACPGFVQISSNWVVGGYIAPFSVMEGTQYEMQVLVFLDQGTSAWWLMINGEFVGYWPTALFTGLKSGGTNVEWGGEITNRENGSRHSQTDMGSCAFAEAGFMRAAFIRSLQTVNQQNQLVDVAFDPTPDISTTNPNCYSSQIALDNTPYSSWRTYLFFGGPGYSDVCVERTRDQTEGLKISISQFQHRAGGAPAAPRRAASSSQPGAGPCGPARGRIELAAPRRAVGTAAPRRASQSRAALGAALRRAT</sequence>
<feature type="region of interest" description="Disordered" evidence="1">
    <location>
        <begin position="313"/>
        <end position="375"/>
    </location>
</feature>
<dbReference type="InterPro" id="IPR053168">
    <property type="entry name" value="Glutamic_endopeptidase"/>
</dbReference>
<gene>
    <name evidence="4" type="ORF">R1sor_026463</name>
</gene>
<feature type="domain" description="Neprosin PEP catalytic" evidence="3">
    <location>
        <begin position="33"/>
        <end position="294"/>
    </location>
</feature>
<dbReference type="AlphaFoldDB" id="A0ABD3GBH6"/>
<reference evidence="4 5" key="1">
    <citation type="submission" date="2024-09" db="EMBL/GenBank/DDBJ databases">
        <title>Chromosome-scale assembly of Riccia sorocarpa.</title>
        <authorList>
            <person name="Paukszto L."/>
        </authorList>
    </citation>
    <scope>NUCLEOTIDE SEQUENCE [LARGE SCALE GENOMIC DNA]</scope>
    <source>
        <strain evidence="4">LP-2024</strain>
        <tissue evidence="4">Aerial parts of the thallus</tissue>
    </source>
</reference>
<feature type="chain" id="PRO_5044774943" description="Neprosin PEP catalytic domain-containing protein" evidence="2">
    <location>
        <begin position="26"/>
        <end position="375"/>
    </location>
</feature>
<dbReference type="PANTHER" id="PTHR31589:SF223">
    <property type="entry name" value="PROTEIN, PUTATIVE (DUF239)-RELATED"/>
    <property type="match status" value="1"/>
</dbReference>
<dbReference type="Proteomes" id="UP001633002">
    <property type="component" value="Unassembled WGS sequence"/>
</dbReference>
<comment type="caution">
    <text evidence="4">The sequence shown here is derived from an EMBL/GenBank/DDBJ whole genome shotgun (WGS) entry which is preliminary data.</text>
</comment>
<organism evidence="4 5">
    <name type="scientific">Riccia sorocarpa</name>
    <dbReference type="NCBI Taxonomy" id="122646"/>
    <lineage>
        <taxon>Eukaryota</taxon>
        <taxon>Viridiplantae</taxon>
        <taxon>Streptophyta</taxon>
        <taxon>Embryophyta</taxon>
        <taxon>Marchantiophyta</taxon>
        <taxon>Marchantiopsida</taxon>
        <taxon>Marchantiidae</taxon>
        <taxon>Marchantiales</taxon>
        <taxon>Ricciaceae</taxon>
        <taxon>Riccia</taxon>
    </lineage>
</organism>
<accession>A0ABD3GBH6</accession>
<dbReference type="EMBL" id="JBJQOH010000008">
    <property type="protein sequence ID" value="KAL3676515.1"/>
    <property type="molecule type" value="Genomic_DNA"/>
</dbReference>
<dbReference type="PROSITE" id="PS52045">
    <property type="entry name" value="NEPROSIN_PEP_CD"/>
    <property type="match status" value="1"/>
</dbReference>
<keyword evidence="2" id="KW-0732">Signal</keyword>
<dbReference type="PANTHER" id="PTHR31589">
    <property type="entry name" value="PROTEIN, PUTATIVE (DUF239)-RELATED-RELATED"/>
    <property type="match status" value="1"/>
</dbReference>
<evidence type="ECO:0000313" key="4">
    <source>
        <dbReference type="EMBL" id="KAL3676515.1"/>
    </source>
</evidence>
<evidence type="ECO:0000259" key="3">
    <source>
        <dbReference type="PROSITE" id="PS52045"/>
    </source>
</evidence>
<dbReference type="InterPro" id="IPR004314">
    <property type="entry name" value="Neprosin"/>
</dbReference>
<proteinExistence type="predicted"/>
<feature type="compositionally biased region" description="Low complexity" evidence="1">
    <location>
        <begin position="314"/>
        <end position="340"/>
    </location>
</feature>
<keyword evidence="5" id="KW-1185">Reference proteome</keyword>
<evidence type="ECO:0000256" key="2">
    <source>
        <dbReference type="SAM" id="SignalP"/>
    </source>
</evidence>
<feature type="compositionally biased region" description="Low complexity" evidence="1">
    <location>
        <begin position="355"/>
        <end position="375"/>
    </location>
</feature>
<feature type="signal peptide" evidence="2">
    <location>
        <begin position="1"/>
        <end position="25"/>
    </location>
</feature>
<evidence type="ECO:0000256" key="1">
    <source>
        <dbReference type="SAM" id="MobiDB-lite"/>
    </source>
</evidence>
<evidence type="ECO:0000313" key="5">
    <source>
        <dbReference type="Proteomes" id="UP001633002"/>
    </source>
</evidence>
<protein>
    <recommendedName>
        <fullName evidence="3">Neprosin PEP catalytic domain-containing protein</fullName>
    </recommendedName>
</protein>
<dbReference type="Pfam" id="PF03080">
    <property type="entry name" value="Neprosin"/>
    <property type="match status" value="1"/>
</dbReference>